<feature type="chain" id="PRO_5039186116" description="WD40-like Beta Propeller Repeat" evidence="1">
    <location>
        <begin position="20"/>
        <end position="359"/>
    </location>
</feature>
<dbReference type="AlphaFoldDB" id="A0A239M5S4"/>
<name>A0A239M5S4_9ACTN</name>
<keyword evidence="1" id="KW-0732">Signal</keyword>
<dbReference type="Proteomes" id="UP000198362">
    <property type="component" value="Unassembled WGS sequence"/>
</dbReference>
<proteinExistence type="predicted"/>
<accession>A0A239M5S4</accession>
<reference evidence="2 3" key="1">
    <citation type="submission" date="2017-06" db="EMBL/GenBank/DDBJ databases">
        <authorList>
            <person name="Kim H.J."/>
            <person name="Triplett B.A."/>
        </authorList>
    </citation>
    <scope>NUCLEOTIDE SEQUENCE [LARGE SCALE GENOMIC DNA]</scope>
    <source>
        <strain evidence="2 3">CGMCC 4.5593</strain>
    </source>
</reference>
<sequence length="359" mass="37971">MRSVVALVAALAATGLLVAQTPDGPPRPAPPPPSVSAVWPQAKRADTPGVLAGDVPYIPAYFLDASVSAGTVVDPDGRSVRLVLRAADGTVRELRRLDAAVGPQFAAFVRVANELVWAELVSGPDGAARTTLWRADLSGGPPRKITDDTGLATFDGADTDLVVNAGRLYWTAAATASGGGPATEVRSVPVEGGPVQVRTEPGEWSLSRWPWLVSPSSRSKAQLRDLDTGRVVDVDAGRDRLSQCAPTWCRLYVLSADGPAHSDLMRPDGSERLRVADDGATASITDVVPLDRFEVLSKDSSAIGAAIGGQELLVYDLETRRPILVAEAATSVSYRAGVLWWSTNALGRTLWHTLDLRTI</sequence>
<dbReference type="EMBL" id="FZPH01000005">
    <property type="protein sequence ID" value="SNT37512.1"/>
    <property type="molecule type" value="Genomic_DNA"/>
</dbReference>
<organism evidence="2 3">
    <name type="scientific">Asanoa hainanensis</name>
    <dbReference type="NCBI Taxonomy" id="560556"/>
    <lineage>
        <taxon>Bacteria</taxon>
        <taxon>Bacillati</taxon>
        <taxon>Actinomycetota</taxon>
        <taxon>Actinomycetes</taxon>
        <taxon>Micromonosporales</taxon>
        <taxon>Micromonosporaceae</taxon>
        <taxon>Asanoa</taxon>
    </lineage>
</organism>
<evidence type="ECO:0000256" key="1">
    <source>
        <dbReference type="SAM" id="SignalP"/>
    </source>
</evidence>
<evidence type="ECO:0000313" key="3">
    <source>
        <dbReference type="Proteomes" id="UP000198362"/>
    </source>
</evidence>
<protein>
    <recommendedName>
        <fullName evidence="4">WD40-like Beta Propeller Repeat</fullName>
    </recommendedName>
</protein>
<evidence type="ECO:0008006" key="4">
    <source>
        <dbReference type="Google" id="ProtNLM"/>
    </source>
</evidence>
<dbReference type="SUPFAM" id="SSF69304">
    <property type="entry name" value="Tricorn protease N-terminal domain"/>
    <property type="match status" value="1"/>
</dbReference>
<evidence type="ECO:0000313" key="2">
    <source>
        <dbReference type="EMBL" id="SNT37512.1"/>
    </source>
</evidence>
<feature type="signal peptide" evidence="1">
    <location>
        <begin position="1"/>
        <end position="19"/>
    </location>
</feature>
<gene>
    <name evidence="2" type="ORF">SAMN05421812_105118</name>
</gene>
<keyword evidence="3" id="KW-1185">Reference proteome</keyword>